<keyword evidence="2" id="KW-1185">Reference proteome</keyword>
<comment type="caution">
    <text evidence="1">The sequence shown here is derived from an EMBL/GenBank/DDBJ whole genome shotgun (WGS) entry which is preliminary data.</text>
</comment>
<organism evidence="1 2">
    <name type="scientific">Chelatococcus asaccharovorans</name>
    <dbReference type="NCBI Taxonomy" id="28210"/>
    <lineage>
        <taxon>Bacteria</taxon>
        <taxon>Pseudomonadati</taxon>
        <taxon>Pseudomonadota</taxon>
        <taxon>Alphaproteobacteria</taxon>
        <taxon>Hyphomicrobiales</taxon>
        <taxon>Chelatococcaceae</taxon>
        <taxon>Chelatococcus</taxon>
    </lineage>
</organism>
<dbReference type="RefSeq" id="WP_245450283.1">
    <property type="nucleotide sequence ID" value="NZ_JAHBRY010000004.1"/>
</dbReference>
<protein>
    <submittedName>
        <fullName evidence="1">Transcriptional repressor TraM</fullName>
    </submittedName>
</protein>
<dbReference type="SUPFAM" id="SSF109631">
    <property type="entry name" value="Transcriptional repressor TraM"/>
    <property type="match status" value="1"/>
</dbReference>
<sequence length="104" mass="11272">MIHSGDDQAEPQAKIVLRPIIGLTGGLPKSALEPIVIEAIRKHRYLREVAEMRHAEASQHPAPEGAPNAAMLAYVRAMIDVHAQQTVLSTLLDVLGHVPEMPAD</sequence>
<evidence type="ECO:0000313" key="1">
    <source>
        <dbReference type="EMBL" id="PXW51141.1"/>
    </source>
</evidence>
<gene>
    <name evidence="1" type="ORF">C7450_12132</name>
</gene>
<dbReference type="EMBL" id="QJJK01000021">
    <property type="protein sequence ID" value="PXW51141.1"/>
    <property type="molecule type" value="Genomic_DNA"/>
</dbReference>
<dbReference type="GO" id="GO:0045892">
    <property type="term" value="P:negative regulation of DNA-templated transcription"/>
    <property type="evidence" value="ECO:0007669"/>
    <property type="project" value="InterPro"/>
</dbReference>
<dbReference type="AlphaFoldDB" id="A0A2V3TTS8"/>
<dbReference type="InterPro" id="IPR015309">
    <property type="entry name" value="Tscrpt_rep_TraM"/>
</dbReference>
<dbReference type="InterPro" id="IPR036336">
    <property type="entry name" value="Tscrpt_rep_TraM_sf"/>
</dbReference>
<dbReference type="Gene3D" id="1.10.287.160">
    <property type="entry name" value="HR1 repeat"/>
    <property type="match status" value="1"/>
</dbReference>
<dbReference type="Proteomes" id="UP000248021">
    <property type="component" value="Unassembled WGS sequence"/>
</dbReference>
<name>A0A2V3TTS8_9HYPH</name>
<reference evidence="1 2" key="1">
    <citation type="submission" date="2018-05" db="EMBL/GenBank/DDBJ databases">
        <title>Genomic Encyclopedia of Type Strains, Phase IV (KMG-IV): sequencing the most valuable type-strain genomes for metagenomic binning, comparative biology and taxonomic classification.</title>
        <authorList>
            <person name="Goeker M."/>
        </authorList>
    </citation>
    <scope>NUCLEOTIDE SEQUENCE [LARGE SCALE GENOMIC DNA]</scope>
    <source>
        <strain evidence="1 2">DSM 6462</strain>
    </source>
</reference>
<accession>A0A2V3TTS8</accession>
<proteinExistence type="predicted"/>
<dbReference type="Pfam" id="PF09228">
    <property type="entry name" value="Prok-TraM"/>
    <property type="match status" value="1"/>
</dbReference>
<evidence type="ECO:0000313" key="2">
    <source>
        <dbReference type="Proteomes" id="UP000248021"/>
    </source>
</evidence>